<reference evidence="1 2" key="2">
    <citation type="submission" date="2020-02" db="EMBL/GenBank/DDBJ databases">
        <title>Genome sequences of Thiorhodococcus mannitoliphagus and Thiorhodococcus minor, purple sulfur photosynthetic bacteria in the gammaproteobacterial family, Chromatiaceae.</title>
        <authorList>
            <person name="Aviles F.A."/>
            <person name="Meyer T.E."/>
            <person name="Kyndt J.A."/>
        </authorList>
    </citation>
    <scope>NUCLEOTIDE SEQUENCE [LARGE SCALE GENOMIC DNA]</scope>
    <source>
        <strain evidence="1 2">DSM 18266</strain>
    </source>
</reference>
<gene>
    <name evidence="1" type="ORF">G3480_24325</name>
</gene>
<proteinExistence type="predicted"/>
<sequence>MAAAEVACWRLTLTSAWRIALSGIRPTRLGGVFGQAAIYSDHFHHVAIMRRVRLHMAAWMNDVLPLHERQRPAAWICRQQPRGLATGEC</sequence>
<keyword evidence="2" id="KW-1185">Reference proteome</keyword>
<evidence type="ECO:0000313" key="2">
    <source>
        <dbReference type="Proteomes" id="UP000471640"/>
    </source>
</evidence>
<dbReference type="RefSeq" id="WP_164656814.1">
    <property type="nucleotide sequence ID" value="NZ_JAAIJR010000195.1"/>
</dbReference>
<comment type="caution">
    <text evidence="1">The sequence shown here is derived from an EMBL/GenBank/DDBJ whole genome shotgun (WGS) entry which is preliminary data.</text>
</comment>
<dbReference type="Proteomes" id="UP000471640">
    <property type="component" value="Unassembled WGS sequence"/>
</dbReference>
<reference evidence="2" key="1">
    <citation type="journal article" date="2020" name="Microbiol. Resour. Announc.">
        <title>Draft Genome Sequences of Thiorhodococcus mannitoliphagus and Thiorhodococcus minor, Purple Sulfur Photosynthetic Bacteria in the Gammaproteobacterial Family Chromatiaceae.</title>
        <authorList>
            <person name="Aviles F.A."/>
            <person name="Meyer T.E."/>
            <person name="Kyndt J.A."/>
        </authorList>
    </citation>
    <scope>NUCLEOTIDE SEQUENCE [LARGE SCALE GENOMIC DNA]</scope>
    <source>
        <strain evidence="2">DSM 18266</strain>
    </source>
</reference>
<organism evidence="1 2">
    <name type="scientific">Thiorhodococcus mannitoliphagus</name>
    <dbReference type="NCBI Taxonomy" id="329406"/>
    <lineage>
        <taxon>Bacteria</taxon>
        <taxon>Pseudomonadati</taxon>
        <taxon>Pseudomonadota</taxon>
        <taxon>Gammaproteobacteria</taxon>
        <taxon>Chromatiales</taxon>
        <taxon>Chromatiaceae</taxon>
        <taxon>Thiorhodococcus</taxon>
    </lineage>
</organism>
<evidence type="ECO:0000313" key="1">
    <source>
        <dbReference type="EMBL" id="NEX23381.1"/>
    </source>
</evidence>
<accession>A0A6P1E212</accession>
<dbReference type="AlphaFoldDB" id="A0A6P1E212"/>
<dbReference type="EMBL" id="JAAIJR010000195">
    <property type="protein sequence ID" value="NEX23381.1"/>
    <property type="molecule type" value="Genomic_DNA"/>
</dbReference>
<name>A0A6P1E212_9GAMM</name>
<protein>
    <submittedName>
        <fullName evidence="1">Uncharacterized protein</fullName>
    </submittedName>
</protein>